<evidence type="ECO:0000256" key="11">
    <source>
        <dbReference type="ARBA" id="ARBA00029766"/>
    </source>
</evidence>
<gene>
    <name evidence="14" type="primary">folK</name>
    <name evidence="14" type="ORF">HBF32_18330</name>
</gene>
<evidence type="ECO:0000256" key="2">
    <source>
        <dbReference type="ARBA" id="ARBA00005810"/>
    </source>
</evidence>
<reference evidence="14 15" key="1">
    <citation type="journal article" date="2006" name="Int. J. Syst. Evol. Microbiol.">
        <title>Dyella yeojuensis sp. nov., isolated from greenhouse soil in Korea.</title>
        <authorList>
            <person name="Kim B.Y."/>
            <person name="Weon H.Y."/>
            <person name="Lee K.H."/>
            <person name="Seok S.J."/>
            <person name="Kwon S.W."/>
            <person name="Go S.J."/>
            <person name="Stackebrandt E."/>
        </authorList>
    </citation>
    <scope>NUCLEOTIDE SEQUENCE [LARGE SCALE GENOMIC DNA]</scope>
    <source>
        <strain evidence="14 15">DSM 17673</strain>
    </source>
</reference>
<protein>
    <recommendedName>
        <fullName evidence="4">2-amino-4-hydroxy-6-hydroxymethyldihydropteridine pyrophosphokinase</fullName>
        <ecNumber evidence="3">2.7.6.3</ecNumber>
    </recommendedName>
    <alternativeName>
        <fullName evidence="11">6-hydroxymethyl-7,8-dihydropterin pyrophosphokinase</fullName>
    </alternativeName>
    <alternativeName>
        <fullName evidence="12">7,8-dihydro-6-hydroxymethylpterin-pyrophosphokinase</fullName>
    </alternativeName>
</protein>
<dbReference type="PROSITE" id="PS00794">
    <property type="entry name" value="HPPK"/>
    <property type="match status" value="1"/>
</dbReference>
<keyword evidence="15" id="KW-1185">Reference proteome</keyword>
<dbReference type="Pfam" id="PF01288">
    <property type="entry name" value="HPPK"/>
    <property type="match status" value="1"/>
</dbReference>
<dbReference type="UniPathway" id="UPA00077">
    <property type="reaction ID" value="UER00155"/>
</dbReference>
<evidence type="ECO:0000256" key="10">
    <source>
        <dbReference type="ARBA" id="ARBA00029409"/>
    </source>
</evidence>
<evidence type="ECO:0000256" key="7">
    <source>
        <dbReference type="ARBA" id="ARBA00022777"/>
    </source>
</evidence>
<proteinExistence type="inferred from homology"/>
<evidence type="ECO:0000256" key="6">
    <source>
        <dbReference type="ARBA" id="ARBA00022741"/>
    </source>
</evidence>
<dbReference type="EC" id="2.7.6.3" evidence="3"/>
<keyword evidence="5 14" id="KW-0808">Transferase</keyword>
<dbReference type="EMBL" id="JAAQTL010000003">
    <property type="protein sequence ID" value="NID17436.1"/>
    <property type="molecule type" value="Genomic_DNA"/>
</dbReference>
<accession>A0A7X5QXZ8</accession>
<dbReference type="InterPro" id="IPR000550">
    <property type="entry name" value="Hppk"/>
</dbReference>
<dbReference type="AlphaFoldDB" id="A0A7X5QXZ8"/>
<dbReference type="GO" id="GO:0046654">
    <property type="term" value="P:tetrahydrofolate biosynthetic process"/>
    <property type="evidence" value="ECO:0007669"/>
    <property type="project" value="UniProtKB-UniPathway"/>
</dbReference>
<dbReference type="NCBIfam" id="TIGR01498">
    <property type="entry name" value="folK"/>
    <property type="match status" value="1"/>
</dbReference>
<dbReference type="GO" id="GO:0003848">
    <property type="term" value="F:2-amino-4-hydroxy-6-hydroxymethyldihydropteridine diphosphokinase activity"/>
    <property type="evidence" value="ECO:0007669"/>
    <property type="project" value="UniProtKB-EC"/>
</dbReference>
<evidence type="ECO:0000256" key="1">
    <source>
        <dbReference type="ARBA" id="ARBA00005051"/>
    </source>
</evidence>
<comment type="pathway">
    <text evidence="1">Cofactor biosynthesis; tetrahydrofolate biosynthesis; 2-amino-4-hydroxy-6-hydroxymethyl-7,8-dihydropteridine diphosphate from 7,8-dihydroneopterin triphosphate: step 4/4.</text>
</comment>
<comment type="similarity">
    <text evidence="2">Belongs to the HPPK family.</text>
</comment>
<evidence type="ECO:0000256" key="9">
    <source>
        <dbReference type="ARBA" id="ARBA00022909"/>
    </source>
</evidence>
<evidence type="ECO:0000256" key="8">
    <source>
        <dbReference type="ARBA" id="ARBA00022840"/>
    </source>
</evidence>
<evidence type="ECO:0000313" key="15">
    <source>
        <dbReference type="Proteomes" id="UP000518878"/>
    </source>
</evidence>
<feature type="domain" description="7,8-dihydro-6-hydroxymethylpterin-pyrophosphokinase" evidence="13">
    <location>
        <begin position="85"/>
        <end position="96"/>
    </location>
</feature>
<dbReference type="InterPro" id="IPR035907">
    <property type="entry name" value="Hppk_sf"/>
</dbReference>
<keyword evidence="8" id="KW-0067">ATP-binding</keyword>
<sequence>MGRAYLSLGSNIDAERWLGLAVAELRARFGALDVSPVYRSAAVGFDGPDFLNLAVGLDSDLAPEALNDWLHALEDRHGRIRGGERYASRTLDIDIVLYDDLVLSGEGNLQIPRGELRHAFVLKPMADIAPGVRHPVSGTTMAELWSAFPAETEPLGLAELREPP</sequence>
<comment type="caution">
    <text evidence="14">The sequence shown here is derived from an EMBL/GenBank/DDBJ whole genome shotgun (WGS) entry which is preliminary data.</text>
</comment>
<evidence type="ECO:0000313" key="14">
    <source>
        <dbReference type="EMBL" id="NID17436.1"/>
    </source>
</evidence>
<evidence type="ECO:0000256" key="5">
    <source>
        <dbReference type="ARBA" id="ARBA00022679"/>
    </source>
</evidence>
<dbReference type="RefSeq" id="WP_166701241.1">
    <property type="nucleotide sequence ID" value="NZ_JAAQTL010000003.1"/>
</dbReference>
<evidence type="ECO:0000256" key="3">
    <source>
        <dbReference type="ARBA" id="ARBA00013253"/>
    </source>
</evidence>
<evidence type="ECO:0000256" key="12">
    <source>
        <dbReference type="ARBA" id="ARBA00033413"/>
    </source>
</evidence>
<evidence type="ECO:0000259" key="13">
    <source>
        <dbReference type="PROSITE" id="PS00794"/>
    </source>
</evidence>
<dbReference type="Gene3D" id="3.30.70.560">
    <property type="entry name" value="7,8-Dihydro-6-hydroxymethylpterin-pyrophosphokinase HPPK"/>
    <property type="match status" value="1"/>
</dbReference>
<keyword evidence="9" id="KW-0289">Folate biosynthesis</keyword>
<dbReference type="PANTHER" id="PTHR43071">
    <property type="entry name" value="2-AMINO-4-HYDROXY-6-HYDROXYMETHYLDIHYDROPTERIDINE PYROPHOSPHOKINASE"/>
    <property type="match status" value="1"/>
</dbReference>
<dbReference type="CDD" id="cd00483">
    <property type="entry name" value="HPPK"/>
    <property type="match status" value="1"/>
</dbReference>
<dbReference type="GO" id="GO:0016301">
    <property type="term" value="F:kinase activity"/>
    <property type="evidence" value="ECO:0007669"/>
    <property type="project" value="UniProtKB-KW"/>
</dbReference>
<name>A0A7X5QXZ8_9GAMM</name>
<dbReference type="GO" id="GO:0046656">
    <property type="term" value="P:folic acid biosynthetic process"/>
    <property type="evidence" value="ECO:0007669"/>
    <property type="project" value="UniProtKB-KW"/>
</dbReference>
<organism evidence="14 15">
    <name type="scientific">Luteibacter yeojuensis</name>
    <dbReference type="NCBI Taxonomy" id="345309"/>
    <lineage>
        <taxon>Bacteria</taxon>
        <taxon>Pseudomonadati</taxon>
        <taxon>Pseudomonadota</taxon>
        <taxon>Gammaproteobacteria</taxon>
        <taxon>Lysobacterales</taxon>
        <taxon>Rhodanobacteraceae</taxon>
        <taxon>Luteibacter</taxon>
    </lineage>
</organism>
<dbReference type="Proteomes" id="UP000518878">
    <property type="component" value="Unassembled WGS sequence"/>
</dbReference>
<dbReference type="SUPFAM" id="SSF55083">
    <property type="entry name" value="6-hydroxymethyl-7,8-dihydropterin pyrophosphokinase, HPPK"/>
    <property type="match status" value="1"/>
</dbReference>
<dbReference type="PANTHER" id="PTHR43071:SF1">
    <property type="entry name" value="2-AMINO-4-HYDROXY-6-HYDROXYMETHYLDIHYDROPTERIDINE PYROPHOSPHOKINASE"/>
    <property type="match status" value="1"/>
</dbReference>
<keyword evidence="6" id="KW-0547">Nucleotide-binding</keyword>
<keyword evidence="7 14" id="KW-0418">Kinase</keyword>
<evidence type="ECO:0000256" key="4">
    <source>
        <dbReference type="ARBA" id="ARBA00016218"/>
    </source>
</evidence>
<dbReference type="GO" id="GO:0005524">
    <property type="term" value="F:ATP binding"/>
    <property type="evidence" value="ECO:0007669"/>
    <property type="project" value="UniProtKB-KW"/>
</dbReference>
<comment type="function">
    <text evidence="10">Catalyzes the transfer of pyrophosphate from adenosine triphosphate (ATP) to 6-hydroxymethyl-7,8-dihydropterin, an enzymatic step in folate biosynthesis pathway.</text>
</comment>